<organism evidence="1 2">
    <name type="scientific">Eretmocerus hayati</name>
    <dbReference type="NCBI Taxonomy" id="131215"/>
    <lineage>
        <taxon>Eukaryota</taxon>
        <taxon>Metazoa</taxon>
        <taxon>Ecdysozoa</taxon>
        <taxon>Arthropoda</taxon>
        <taxon>Hexapoda</taxon>
        <taxon>Insecta</taxon>
        <taxon>Pterygota</taxon>
        <taxon>Neoptera</taxon>
        <taxon>Endopterygota</taxon>
        <taxon>Hymenoptera</taxon>
        <taxon>Apocrita</taxon>
        <taxon>Proctotrupomorpha</taxon>
        <taxon>Chalcidoidea</taxon>
        <taxon>Aphelinidae</taxon>
        <taxon>Aphelininae</taxon>
        <taxon>Eretmocerus</taxon>
    </lineage>
</organism>
<protein>
    <submittedName>
        <fullName evidence="1">Uncharacterized protein</fullName>
    </submittedName>
</protein>
<accession>A0ACC2NJN1</accession>
<proteinExistence type="predicted"/>
<keyword evidence="2" id="KW-1185">Reference proteome</keyword>
<gene>
    <name evidence="1" type="ORF">QAD02_002375</name>
</gene>
<evidence type="ECO:0000313" key="2">
    <source>
        <dbReference type="Proteomes" id="UP001239111"/>
    </source>
</evidence>
<evidence type="ECO:0000313" key="1">
    <source>
        <dbReference type="EMBL" id="KAJ8671116.1"/>
    </source>
</evidence>
<name>A0ACC2NJN1_9HYME</name>
<sequence>MGPQGLLKRHAFRLIARCRVGRNKPSQAKRRRNRLKKALAISQNPPLPPEPARPPAPPIEPPPRQSLAQRIRSIHRTRALLACPLCVEELKPISRIEREEGELYETASPINNHQPRKFYELDAEGRFFQLLKDFLGTPAAILLPQCSHVEKARDWLRKEKNQS</sequence>
<comment type="caution">
    <text evidence="1">The sequence shown here is derived from an EMBL/GenBank/DDBJ whole genome shotgun (WGS) entry which is preliminary data.</text>
</comment>
<dbReference type="Proteomes" id="UP001239111">
    <property type="component" value="Chromosome 3"/>
</dbReference>
<dbReference type="EMBL" id="CM056743">
    <property type="protein sequence ID" value="KAJ8671116.1"/>
    <property type="molecule type" value="Genomic_DNA"/>
</dbReference>
<reference evidence="1" key="1">
    <citation type="submission" date="2023-04" db="EMBL/GenBank/DDBJ databases">
        <title>A chromosome-level genome assembly of the parasitoid wasp Eretmocerus hayati.</title>
        <authorList>
            <person name="Zhong Y."/>
            <person name="Liu S."/>
            <person name="Liu Y."/>
        </authorList>
    </citation>
    <scope>NUCLEOTIDE SEQUENCE</scope>
    <source>
        <strain evidence="1">ZJU_SS_LIU_2023</strain>
    </source>
</reference>